<keyword evidence="3 5" id="KW-0732">Signal</keyword>
<evidence type="ECO:0000313" key="7">
    <source>
        <dbReference type="EMBL" id="SEB41381.1"/>
    </source>
</evidence>
<dbReference type="Gene3D" id="3.40.190.10">
    <property type="entry name" value="Periplasmic binding protein-like II"/>
    <property type="match status" value="2"/>
</dbReference>
<protein>
    <submittedName>
        <fullName evidence="7">Amino acid ABC transporter substrate-binding protein, PAAT family</fullName>
    </submittedName>
</protein>
<dbReference type="RefSeq" id="WP_092308611.1">
    <property type="nucleotide sequence ID" value="NZ_FNTJ01000001.1"/>
</dbReference>
<dbReference type="PANTHER" id="PTHR35936:SF35">
    <property type="entry name" value="L-CYSTINE-BINDING PROTEIN TCYJ"/>
    <property type="match status" value="1"/>
</dbReference>
<gene>
    <name evidence="7" type="ORF">SAMN05216178_0080</name>
</gene>
<evidence type="ECO:0000256" key="3">
    <source>
        <dbReference type="ARBA" id="ARBA00022729"/>
    </source>
</evidence>
<dbReference type="Pfam" id="PF00497">
    <property type="entry name" value="SBP_bac_3"/>
    <property type="match status" value="1"/>
</dbReference>
<comment type="subcellular location">
    <subcellularLocation>
        <location evidence="1">Cell envelope</location>
    </subcellularLocation>
</comment>
<feature type="domain" description="Solute-binding protein family 3/N-terminal" evidence="6">
    <location>
        <begin position="31"/>
        <end position="250"/>
    </location>
</feature>
<dbReference type="EMBL" id="FNTJ01000001">
    <property type="protein sequence ID" value="SEB41381.1"/>
    <property type="molecule type" value="Genomic_DNA"/>
</dbReference>
<dbReference type="SUPFAM" id="SSF53850">
    <property type="entry name" value="Periplasmic binding protein-like II"/>
    <property type="match status" value="1"/>
</dbReference>
<dbReference type="InterPro" id="IPR001638">
    <property type="entry name" value="Solute-binding_3/MltF_N"/>
</dbReference>
<organism evidence="7 8">
    <name type="scientific">Pseudomonas saponiphila</name>
    <dbReference type="NCBI Taxonomy" id="556534"/>
    <lineage>
        <taxon>Bacteria</taxon>
        <taxon>Pseudomonadati</taxon>
        <taxon>Pseudomonadota</taxon>
        <taxon>Gammaproteobacteria</taxon>
        <taxon>Pseudomonadales</taxon>
        <taxon>Pseudomonadaceae</taxon>
        <taxon>Pseudomonas</taxon>
    </lineage>
</organism>
<feature type="chain" id="PRO_5011485117" evidence="5">
    <location>
        <begin position="21"/>
        <end position="261"/>
    </location>
</feature>
<sequence>MRFLPGLILLLPLVSTCAQAELMDDINDRGELRIALEANAPPFNFKDDGKLTGFEVELGQLLASELDVRPDFVVTAAADLLPGVESGRFDVAINHIAVTPELKDRFDFSEPYSYSSAQLIVRKEEQRPLFSLQALRGQALGVAQGSQFVDQARTVEGINLRSYADAQQPIKDVADKQIDAAISDRLLIPYAIRDSRLPVKEGAKVGPTLSLAIPFQKGNPAFQASLDSALQRIKADGRLMALSEKWFGMDASKPPRTDAGQ</sequence>
<keyword evidence="8" id="KW-1185">Reference proteome</keyword>
<evidence type="ECO:0000313" key="8">
    <source>
        <dbReference type="Proteomes" id="UP000198982"/>
    </source>
</evidence>
<dbReference type="InterPro" id="IPR018313">
    <property type="entry name" value="SBP_3_CS"/>
</dbReference>
<evidence type="ECO:0000256" key="4">
    <source>
        <dbReference type="RuleBase" id="RU003744"/>
    </source>
</evidence>
<evidence type="ECO:0000256" key="1">
    <source>
        <dbReference type="ARBA" id="ARBA00004196"/>
    </source>
</evidence>
<evidence type="ECO:0000259" key="6">
    <source>
        <dbReference type="SMART" id="SM00062"/>
    </source>
</evidence>
<feature type="signal peptide" evidence="5">
    <location>
        <begin position="1"/>
        <end position="20"/>
    </location>
</feature>
<dbReference type="PROSITE" id="PS01039">
    <property type="entry name" value="SBP_BACTERIAL_3"/>
    <property type="match status" value="1"/>
</dbReference>
<dbReference type="Proteomes" id="UP000198982">
    <property type="component" value="Unassembled WGS sequence"/>
</dbReference>
<dbReference type="PANTHER" id="PTHR35936">
    <property type="entry name" value="MEMBRANE-BOUND LYTIC MUREIN TRANSGLYCOSYLASE F"/>
    <property type="match status" value="1"/>
</dbReference>
<dbReference type="AlphaFoldDB" id="A0A1H4J594"/>
<comment type="similarity">
    <text evidence="2 4">Belongs to the bacterial solute-binding protein 3 family.</text>
</comment>
<dbReference type="SMART" id="SM00062">
    <property type="entry name" value="PBPb"/>
    <property type="match status" value="1"/>
</dbReference>
<evidence type="ECO:0000256" key="2">
    <source>
        <dbReference type="ARBA" id="ARBA00010333"/>
    </source>
</evidence>
<proteinExistence type="inferred from homology"/>
<reference evidence="8" key="1">
    <citation type="submission" date="2016-10" db="EMBL/GenBank/DDBJ databases">
        <authorList>
            <person name="Varghese N."/>
            <person name="Submissions S."/>
        </authorList>
    </citation>
    <scope>NUCLEOTIDE SEQUENCE [LARGE SCALE GENOMIC DNA]</scope>
    <source>
        <strain evidence="8">DSM 9751</strain>
    </source>
</reference>
<evidence type="ECO:0000256" key="5">
    <source>
        <dbReference type="SAM" id="SignalP"/>
    </source>
</evidence>
<accession>A0A1H4J594</accession>
<name>A0A1H4J594_9PSED</name>
<dbReference type="GO" id="GO:0030313">
    <property type="term" value="C:cell envelope"/>
    <property type="evidence" value="ECO:0007669"/>
    <property type="project" value="UniProtKB-SubCell"/>
</dbReference>